<keyword evidence="3" id="KW-0812">Transmembrane</keyword>
<accession>A0ABW2IPN9</accession>
<dbReference type="CDD" id="cd05825">
    <property type="entry name" value="LbH_wcaF_like"/>
    <property type="match status" value="1"/>
</dbReference>
<dbReference type="EMBL" id="JBHTBR010000009">
    <property type="protein sequence ID" value="MFC7292944.1"/>
    <property type="molecule type" value="Genomic_DNA"/>
</dbReference>
<dbReference type="Pfam" id="PF00132">
    <property type="entry name" value="Hexapep"/>
    <property type="match status" value="1"/>
</dbReference>
<evidence type="ECO:0000313" key="5">
    <source>
        <dbReference type="Proteomes" id="UP001596492"/>
    </source>
</evidence>
<dbReference type="PANTHER" id="PTHR23416:SF23">
    <property type="entry name" value="ACETYLTRANSFERASE C18B11.09C-RELATED"/>
    <property type="match status" value="1"/>
</dbReference>
<proteinExistence type="inferred from homology"/>
<protein>
    <submittedName>
        <fullName evidence="4">Colanic acid biosynthesis acetyltransferase</fullName>
    </submittedName>
</protein>
<dbReference type="InterPro" id="IPR001451">
    <property type="entry name" value="Hexapep"/>
</dbReference>
<evidence type="ECO:0000256" key="2">
    <source>
        <dbReference type="ARBA" id="ARBA00022679"/>
    </source>
</evidence>
<evidence type="ECO:0000256" key="1">
    <source>
        <dbReference type="ARBA" id="ARBA00007274"/>
    </source>
</evidence>
<evidence type="ECO:0000256" key="3">
    <source>
        <dbReference type="SAM" id="Phobius"/>
    </source>
</evidence>
<comment type="similarity">
    <text evidence="1">Belongs to the transferase hexapeptide repeat family.</text>
</comment>
<dbReference type="Proteomes" id="UP001596492">
    <property type="component" value="Unassembled WGS sequence"/>
</dbReference>
<sequence>MQSSQDFSKYKYRDTLTKSSKALRAIWLVVWIVFFRPSPRFMFNGWRVFLLKLFGAKIGSGSKISATCFVWAPWNLEVGKYSVLGDNVDCYSMDKIVIGSKVAVSQRSFLCTGSHDISSLKRPLLTKPIVIQDHVWVAAESMIMPGVTIHTGSVVGARSLVTKDLQEWMVCVGNPCMPIQKRKISEAETS</sequence>
<dbReference type="Gene3D" id="2.160.10.10">
    <property type="entry name" value="Hexapeptide repeat proteins"/>
    <property type="match status" value="1"/>
</dbReference>
<reference evidence="5" key="1">
    <citation type="journal article" date="2019" name="Int. J. Syst. Evol. Microbiol.">
        <title>The Global Catalogue of Microorganisms (GCM) 10K type strain sequencing project: providing services to taxonomists for standard genome sequencing and annotation.</title>
        <authorList>
            <consortium name="The Broad Institute Genomics Platform"/>
            <consortium name="The Broad Institute Genome Sequencing Center for Infectious Disease"/>
            <person name="Wu L."/>
            <person name="Ma J."/>
        </authorList>
    </citation>
    <scope>NUCLEOTIDE SEQUENCE [LARGE SCALE GENOMIC DNA]</scope>
    <source>
        <strain evidence="5">CCUG 51308</strain>
    </source>
</reference>
<organism evidence="4 5">
    <name type="scientific">Hirschia litorea</name>
    <dbReference type="NCBI Taxonomy" id="1199156"/>
    <lineage>
        <taxon>Bacteria</taxon>
        <taxon>Pseudomonadati</taxon>
        <taxon>Pseudomonadota</taxon>
        <taxon>Alphaproteobacteria</taxon>
        <taxon>Hyphomonadales</taxon>
        <taxon>Hyphomonadaceae</taxon>
        <taxon>Hirschia</taxon>
    </lineage>
</organism>
<dbReference type="InterPro" id="IPR011004">
    <property type="entry name" value="Trimer_LpxA-like_sf"/>
</dbReference>
<name>A0ABW2IPN9_9PROT</name>
<dbReference type="SUPFAM" id="SSF51161">
    <property type="entry name" value="Trimeric LpxA-like enzymes"/>
    <property type="match status" value="1"/>
</dbReference>
<dbReference type="PANTHER" id="PTHR23416">
    <property type="entry name" value="SIALIC ACID SYNTHASE-RELATED"/>
    <property type="match status" value="1"/>
</dbReference>
<dbReference type="RefSeq" id="WP_382168902.1">
    <property type="nucleotide sequence ID" value="NZ_JBHTBR010000009.1"/>
</dbReference>
<dbReference type="InterPro" id="IPR051159">
    <property type="entry name" value="Hexapeptide_acetyltransf"/>
</dbReference>
<keyword evidence="5" id="KW-1185">Reference proteome</keyword>
<feature type="transmembrane region" description="Helical" evidence="3">
    <location>
        <begin position="21"/>
        <end position="38"/>
    </location>
</feature>
<keyword evidence="3" id="KW-0472">Membrane</keyword>
<evidence type="ECO:0000313" key="4">
    <source>
        <dbReference type="EMBL" id="MFC7292944.1"/>
    </source>
</evidence>
<keyword evidence="2" id="KW-0808">Transferase</keyword>
<gene>
    <name evidence="4" type="ORF">ACFQS8_15080</name>
</gene>
<keyword evidence="3" id="KW-1133">Transmembrane helix</keyword>
<comment type="caution">
    <text evidence="4">The sequence shown here is derived from an EMBL/GenBank/DDBJ whole genome shotgun (WGS) entry which is preliminary data.</text>
</comment>